<dbReference type="Proteomes" id="UP001516400">
    <property type="component" value="Unassembled WGS sequence"/>
</dbReference>
<dbReference type="InterPro" id="IPR036236">
    <property type="entry name" value="Znf_C2H2_sf"/>
</dbReference>
<dbReference type="FunFam" id="3.30.160.60:FF:000100">
    <property type="entry name" value="Zinc finger 45-like"/>
    <property type="match status" value="1"/>
</dbReference>
<feature type="domain" description="C2H2-type" evidence="6">
    <location>
        <begin position="227"/>
        <end position="254"/>
    </location>
</feature>
<dbReference type="PROSITE" id="PS00028">
    <property type="entry name" value="ZINC_FINGER_C2H2_1"/>
    <property type="match status" value="3"/>
</dbReference>
<evidence type="ECO:0000256" key="1">
    <source>
        <dbReference type="ARBA" id="ARBA00022723"/>
    </source>
</evidence>
<evidence type="ECO:0000259" key="6">
    <source>
        <dbReference type="PROSITE" id="PS50157"/>
    </source>
</evidence>
<protein>
    <recommendedName>
        <fullName evidence="6">C2H2-type domain-containing protein</fullName>
    </recommendedName>
</protein>
<proteinExistence type="predicted"/>
<dbReference type="GO" id="GO:0008270">
    <property type="term" value="F:zinc ion binding"/>
    <property type="evidence" value="ECO:0007669"/>
    <property type="project" value="UniProtKB-KW"/>
</dbReference>
<comment type="caution">
    <text evidence="7">The sequence shown here is derived from an EMBL/GenBank/DDBJ whole genome shotgun (WGS) entry which is preliminary data.</text>
</comment>
<gene>
    <name evidence="7" type="ORF">HHI36_007255</name>
</gene>
<feature type="domain" description="C2H2-type" evidence="6">
    <location>
        <begin position="169"/>
        <end position="196"/>
    </location>
</feature>
<dbReference type="FunFam" id="3.30.160.60:FF:001488">
    <property type="entry name" value="Krueppel-like factor 15"/>
    <property type="match status" value="1"/>
</dbReference>
<dbReference type="Pfam" id="PF00096">
    <property type="entry name" value="zf-C2H2"/>
    <property type="match status" value="3"/>
</dbReference>
<evidence type="ECO:0000313" key="8">
    <source>
        <dbReference type="Proteomes" id="UP001516400"/>
    </source>
</evidence>
<dbReference type="AlphaFoldDB" id="A0ABD2MNX5"/>
<name>A0ABD2MNX5_9CUCU</name>
<dbReference type="InterPro" id="IPR013087">
    <property type="entry name" value="Znf_C2H2_type"/>
</dbReference>
<organism evidence="7 8">
    <name type="scientific">Cryptolaemus montrouzieri</name>
    <dbReference type="NCBI Taxonomy" id="559131"/>
    <lineage>
        <taxon>Eukaryota</taxon>
        <taxon>Metazoa</taxon>
        <taxon>Ecdysozoa</taxon>
        <taxon>Arthropoda</taxon>
        <taxon>Hexapoda</taxon>
        <taxon>Insecta</taxon>
        <taxon>Pterygota</taxon>
        <taxon>Neoptera</taxon>
        <taxon>Endopterygota</taxon>
        <taxon>Coleoptera</taxon>
        <taxon>Polyphaga</taxon>
        <taxon>Cucujiformia</taxon>
        <taxon>Coccinelloidea</taxon>
        <taxon>Coccinellidae</taxon>
        <taxon>Scymninae</taxon>
        <taxon>Scymnini</taxon>
        <taxon>Cryptolaemus</taxon>
    </lineage>
</organism>
<dbReference type="PANTHER" id="PTHR23235">
    <property type="entry name" value="KRUEPPEL-LIKE TRANSCRIPTION FACTOR"/>
    <property type="match status" value="1"/>
</dbReference>
<dbReference type="EMBL" id="JABFTP020000021">
    <property type="protein sequence ID" value="KAL3268128.1"/>
    <property type="molecule type" value="Genomic_DNA"/>
</dbReference>
<dbReference type="FunFam" id="3.30.160.60:FF:000257">
    <property type="entry name" value="ZXD family zinc finger C"/>
    <property type="match status" value="1"/>
</dbReference>
<dbReference type="Gene3D" id="3.30.160.60">
    <property type="entry name" value="Classic Zinc Finger"/>
    <property type="match status" value="3"/>
</dbReference>
<keyword evidence="3 5" id="KW-0863">Zinc-finger</keyword>
<feature type="domain" description="C2H2-type" evidence="6">
    <location>
        <begin position="197"/>
        <end position="226"/>
    </location>
</feature>
<sequence>MCRNRNIEKCSRIFRPWDLENQDATVSTTTEDECQEKYVKEGKECVKKIEEFNTTKKKVKENNLKTDEIPLVSMCVPSESSLKSSHCENSVYPNFSQQPFDRVPPFADYTFYPEILQANLSQNLGIPPNDQILLESLSHGYALEEYARVLEQEHQAKILSSKKKRPKKYKCPHCDVGFSNNGQLKGHIRIHTGERPFKCDEKDCGKTFTRNEELTRHKRIHSGLRPFPCTQCGKRFGRKDHLKKHCRTHFQPRGFYAVPVMLPYDAWSTNYPFVPSLPSLY</sequence>
<dbReference type="PROSITE" id="PS50157">
    <property type="entry name" value="ZINC_FINGER_C2H2_2"/>
    <property type="match status" value="3"/>
</dbReference>
<dbReference type="PANTHER" id="PTHR23235:SF139">
    <property type="entry name" value="HUCKEBEIN"/>
    <property type="match status" value="1"/>
</dbReference>
<dbReference type="SUPFAM" id="SSF57667">
    <property type="entry name" value="beta-beta-alpha zinc fingers"/>
    <property type="match status" value="2"/>
</dbReference>
<evidence type="ECO:0000256" key="2">
    <source>
        <dbReference type="ARBA" id="ARBA00022737"/>
    </source>
</evidence>
<dbReference type="SMART" id="SM00355">
    <property type="entry name" value="ZnF_C2H2"/>
    <property type="match status" value="3"/>
</dbReference>
<keyword evidence="2" id="KW-0677">Repeat</keyword>
<evidence type="ECO:0000313" key="7">
    <source>
        <dbReference type="EMBL" id="KAL3268128.1"/>
    </source>
</evidence>
<keyword evidence="1" id="KW-0479">Metal-binding</keyword>
<evidence type="ECO:0000256" key="4">
    <source>
        <dbReference type="ARBA" id="ARBA00022833"/>
    </source>
</evidence>
<evidence type="ECO:0000256" key="3">
    <source>
        <dbReference type="ARBA" id="ARBA00022771"/>
    </source>
</evidence>
<reference evidence="7 8" key="1">
    <citation type="journal article" date="2021" name="BMC Biol.">
        <title>Horizontally acquired antibacterial genes associated with adaptive radiation of ladybird beetles.</title>
        <authorList>
            <person name="Li H.S."/>
            <person name="Tang X.F."/>
            <person name="Huang Y.H."/>
            <person name="Xu Z.Y."/>
            <person name="Chen M.L."/>
            <person name="Du X.Y."/>
            <person name="Qiu B.Y."/>
            <person name="Chen P.T."/>
            <person name="Zhang W."/>
            <person name="Slipinski A."/>
            <person name="Escalona H.E."/>
            <person name="Waterhouse R.M."/>
            <person name="Zwick A."/>
            <person name="Pang H."/>
        </authorList>
    </citation>
    <scope>NUCLEOTIDE SEQUENCE [LARGE SCALE GENOMIC DNA]</scope>
    <source>
        <strain evidence="7">SYSU2018</strain>
    </source>
</reference>
<keyword evidence="4" id="KW-0862">Zinc</keyword>
<keyword evidence="8" id="KW-1185">Reference proteome</keyword>
<accession>A0ABD2MNX5</accession>
<evidence type="ECO:0000256" key="5">
    <source>
        <dbReference type="PROSITE-ProRule" id="PRU00042"/>
    </source>
</evidence>